<protein>
    <submittedName>
        <fullName evidence="1">Uncharacterized protein</fullName>
    </submittedName>
</protein>
<sequence length="77" mass="8666">MKDNSLSEFIIGTVTRGDEMTKQEEIGDYVQSFIEGIMEDCQRAKSLGKGSFDWGAYLVIRQQEFREGLASKGVVIK</sequence>
<dbReference type="AlphaFoldDB" id="A0A0F9Q2D9"/>
<gene>
    <name evidence="1" type="ORF">LCGC14_1146560</name>
</gene>
<evidence type="ECO:0000313" key="1">
    <source>
        <dbReference type="EMBL" id="KKM99572.1"/>
    </source>
</evidence>
<accession>A0A0F9Q2D9</accession>
<comment type="caution">
    <text evidence="1">The sequence shown here is derived from an EMBL/GenBank/DDBJ whole genome shotgun (WGS) entry which is preliminary data.</text>
</comment>
<name>A0A0F9Q2D9_9ZZZZ</name>
<dbReference type="EMBL" id="LAZR01005482">
    <property type="protein sequence ID" value="KKM99572.1"/>
    <property type="molecule type" value="Genomic_DNA"/>
</dbReference>
<reference evidence="1" key="1">
    <citation type="journal article" date="2015" name="Nature">
        <title>Complex archaea that bridge the gap between prokaryotes and eukaryotes.</title>
        <authorList>
            <person name="Spang A."/>
            <person name="Saw J.H."/>
            <person name="Jorgensen S.L."/>
            <person name="Zaremba-Niedzwiedzka K."/>
            <person name="Martijn J."/>
            <person name="Lind A.E."/>
            <person name="van Eijk R."/>
            <person name="Schleper C."/>
            <person name="Guy L."/>
            <person name="Ettema T.J."/>
        </authorList>
    </citation>
    <scope>NUCLEOTIDE SEQUENCE</scope>
</reference>
<proteinExistence type="predicted"/>
<organism evidence="1">
    <name type="scientific">marine sediment metagenome</name>
    <dbReference type="NCBI Taxonomy" id="412755"/>
    <lineage>
        <taxon>unclassified sequences</taxon>
        <taxon>metagenomes</taxon>
        <taxon>ecological metagenomes</taxon>
    </lineage>
</organism>